<feature type="region of interest" description="Disordered" evidence="2">
    <location>
        <begin position="170"/>
        <end position="234"/>
    </location>
</feature>
<feature type="coiled-coil region" evidence="1">
    <location>
        <begin position="334"/>
        <end position="361"/>
    </location>
</feature>
<reference evidence="3" key="2">
    <citation type="journal article" date="2023" name="Int. J. Mol. Sci.">
        <title>De Novo Assembly and Annotation of 11 Diverse Shrub Willow (Salix) Genomes Reveals Novel Gene Organization in Sex-Linked Regions.</title>
        <authorList>
            <person name="Hyden B."/>
            <person name="Feng K."/>
            <person name="Yates T.B."/>
            <person name="Jawdy S."/>
            <person name="Cereghino C."/>
            <person name="Smart L.B."/>
            <person name="Muchero W."/>
        </authorList>
    </citation>
    <scope>NUCLEOTIDE SEQUENCE</scope>
    <source>
        <tissue evidence="3">Shoot tip</tissue>
    </source>
</reference>
<organism evidence="3 4">
    <name type="scientific">Salix purpurea</name>
    <name type="common">Purple osier willow</name>
    <dbReference type="NCBI Taxonomy" id="77065"/>
    <lineage>
        <taxon>Eukaryota</taxon>
        <taxon>Viridiplantae</taxon>
        <taxon>Streptophyta</taxon>
        <taxon>Embryophyta</taxon>
        <taxon>Tracheophyta</taxon>
        <taxon>Spermatophyta</taxon>
        <taxon>Magnoliopsida</taxon>
        <taxon>eudicotyledons</taxon>
        <taxon>Gunneridae</taxon>
        <taxon>Pentapetalae</taxon>
        <taxon>rosids</taxon>
        <taxon>fabids</taxon>
        <taxon>Malpighiales</taxon>
        <taxon>Salicaceae</taxon>
        <taxon>Saliceae</taxon>
        <taxon>Salix</taxon>
    </lineage>
</organism>
<evidence type="ECO:0000256" key="2">
    <source>
        <dbReference type="SAM" id="MobiDB-lite"/>
    </source>
</evidence>
<dbReference type="PANTHER" id="PTHR12616:SF8">
    <property type="entry name" value="VACUOLAR PROTEIN SORTING-ASSOCIATED PROTEIN 8 HOMOLOG"/>
    <property type="match status" value="1"/>
</dbReference>
<evidence type="ECO:0000313" key="4">
    <source>
        <dbReference type="Proteomes" id="UP001151532"/>
    </source>
</evidence>
<evidence type="ECO:0000256" key="1">
    <source>
        <dbReference type="SAM" id="Coils"/>
    </source>
</evidence>
<evidence type="ECO:0000313" key="3">
    <source>
        <dbReference type="EMBL" id="KAJ6679897.1"/>
    </source>
</evidence>
<dbReference type="GO" id="GO:0030897">
    <property type="term" value="C:HOPS complex"/>
    <property type="evidence" value="ECO:0007669"/>
    <property type="project" value="TreeGrafter"/>
</dbReference>
<dbReference type="GO" id="GO:0006623">
    <property type="term" value="P:protein targeting to vacuole"/>
    <property type="evidence" value="ECO:0007669"/>
    <property type="project" value="InterPro"/>
</dbReference>
<feature type="compositionally biased region" description="Basic and acidic residues" evidence="2">
    <location>
        <begin position="220"/>
        <end position="229"/>
    </location>
</feature>
<feature type="region of interest" description="Disordered" evidence="2">
    <location>
        <begin position="19"/>
        <end position="85"/>
    </location>
</feature>
<dbReference type="GO" id="GO:0034058">
    <property type="term" value="P:endosomal vesicle fusion"/>
    <property type="evidence" value="ECO:0007669"/>
    <property type="project" value="TreeGrafter"/>
</dbReference>
<protein>
    <submittedName>
        <fullName evidence="3">Uncharacterized protein</fullName>
    </submittedName>
</protein>
<dbReference type="AlphaFoldDB" id="A0A9Q0P1L4"/>
<proteinExistence type="predicted"/>
<gene>
    <name evidence="3" type="ORF">OIU79_019602</name>
</gene>
<dbReference type="Proteomes" id="UP001151532">
    <property type="component" value="Chromosome 14"/>
</dbReference>
<accession>A0A9Q0P1L4</accession>
<dbReference type="InterPro" id="IPR045111">
    <property type="entry name" value="Vps41/Vps8"/>
</dbReference>
<feature type="region of interest" description="Disordered" evidence="2">
    <location>
        <begin position="99"/>
        <end position="121"/>
    </location>
</feature>
<name>A0A9Q0P1L4_SALPP</name>
<reference evidence="3" key="1">
    <citation type="submission" date="2022-11" db="EMBL/GenBank/DDBJ databases">
        <authorList>
            <person name="Hyden B.L."/>
            <person name="Feng K."/>
            <person name="Yates T."/>
            <person name="Jawdy S."/>
            <person name="Smart L.B."/>
            <person name="Muchero W."/>
        </authorList>
    </citation>
    <scope>NUCLEOTIDE SEQUENCE</scope>
    <source>
        <tissue evidence="3">Shoot tip</tissue>
    </source>
</reference>
<dbReference type="GO" id="GO:0005770">
    <property type="term" value="C:late endosome"/>
    <property type="evidence" value="ECO:0007669"/>
    <property type="project" value="TreeGrafter"/>
</dbReference>
<keyword evidence="1" id="KW-0175">Coiled coil</keyword>
<dbReference type="OrthoDB" id="1822016at2759"/>
<dbReference type="EMBL" id="JAPFFK010000020">
    <property type="protein sequence ID" value="KAJ6679897.1"/>
    <property type="molecule type" value="Genomic_DNA"/>
</dbReference>
<dbReference type="PANTHER" id="PTHR12616">
    <property type="entry name" value="VACUOLAR PROTEIN SORTING VPS41"/>
    <property type="match status" value="1"/>
</dbReference>
<comment type="caution">
    <text evidence="3">The sequence shown here is derived from an EMBL/GenBank/DDBJ whole genome shotgun (WGS) entry which is preliminary data.</text>
</comment>
<feature type="compositionally biased region" description="Polar residues" evidence="2">
    <location>
        <begin position="182"/>
        <end position="197"/>
    </location>
</feature>
<keyword evidence="4" id="KW-1185">Reference proteome</keyword>
<sequence length="481" mass="51901">MTKKLTSTKLPMELDLDSFLNSHSTSDSDTDNASVPHRTLDEILNDSDSSSPPASPPSSPPSIKQSDLSPPHLHHAVSLDSSTQPQILQDQLKSTPLTRITNSPWRFPPPSSRQLPSLFGGVRSNAKPGAALAAAAAASRSVPTPHAAAIKSRRLSSGSGTFQTILDIAESGSNGGGDHEIVSNSSTGDSIERIQSQSEERTGELFQSATIENAIPNTEEDLKISRESEGEPVVQIEGEVRPSDDSGQDMLYNTGSTSNSDANLNLDDENVASVSKAKFFEVSDSSEVDIINSNKVVSFQDEAVKGEGNNLEENMDEVKDYGVAVFTIGDGDDVSSISDISELVEERIEQLESEMISKRAEKKRKSSLKPLELAEELEKKMAYTGLHWEEGAAAQPMRLEGVRRGSTTLGYFDVDSHNVITQTVGSQAFRRDHGSPQVLAVHLNYIAVGMSKGVIVVVPSKYSSHNDDNMDAKMLMLGLHR</sequence>